<sequence>MIGSEIGLNSIRGCVITSIQMVNSRIHDQPRPDRVTRPPCPPRPPPSSHPRMIPATHSTLLLHHRPSPPTALDRLIALEIY</sequence>
<dbReference type="AlphaFoldDB" id="A0A9Q3C5S2"/>
<accession>A0A9Q3C5S2</accession>
<proteinExistence type="predicted"/>
<feature type="compositionally biased region" description="Basic and acidic residues" evidence="1">
    <location>
        <begin position="25"/>
        <end position="36"/>
    </location>
</feature>
<gene>
    <name evidence="2" type="ORF">O181_016496</name>
</gene>
<dbReference type="Proteomes" id="UP000765509">
    <property type="component" value="Unassembled WGS sequence"/>
</dbReference>
<evidence type="ECO:0000313" key="2">
    <source>
        <dbReference type="EMBL" id="MBW0476781.1"/>
    </source>
</evidence>
<name>A0A9Q3C5S2_9BASI</name>
<evidence type="ECO:0000256" key="1">
    <source>
        <dbReference type="SAM" id="MobiDB-lite"/>
    </source>
</evidence>
<feature type="region of interest" description="Disordered" evidence="1">
    <location>
        <begin position="23"/>
        <end position="53"/>
    </location>
</feature>
<keyword evidence="3" id="KW-1185">Reference proteome</keyword>
<comment type="caution">
    <text evidence="2">The sequence shown here is derived from an EMBL/GenBank/DDBJ whole genome shotgun (WGS) entry which is preliminary data.</text>
</comment>
<evidence type="ECO:0000313" key="3">
    <source>
        <dbReference type="Proteomes" id="UP000765509"/>
    </source>
</evidence>
<organism evidence="2 3">
    <name type="scientific">Austropuccinia psidii MF-1</name>
    <dbReference type="NCBI Taxonomy" id="1389203"/>
    <lineage>
        <taxon>Eukaryota</taxon>
        <taxon>Fungi</taxon>
        <taxon>Dikarya</taxon>
        <taxon>Basidiomycota</taxon>
        <taxon>Pucciniomycotina</taxon>
        <taxon>Pucciniomycetes</taxon>
        <taxon>Pucciniales</taxon>
        <taxon>Sphaerophragmiaceae</taxon>
        <taxon>Austropuccinia</taxon>
    </lineage>
</organism>
<reference evidence="2" key="1">
    <citation type="submission" date="2021-03" db="EMBL/GenBank/DDBJ databases">
        <title>Draft genome sequence of rust myrtle Austropuccinia psidii MF-1, a brazilian biotype.</title>
        <authorList>
            <person name="Quecine M.C."/>
            <person name="Pachon D.M.R."/>
            <person name="Bonatelli M.L."/>
            <person name="Correr F.H."/>
            <person name="Franceschini L.M."/>
            <person name="Leite T.F."/>
            <person name="Margarido G.R.A."/>
            <person name="Almeida C.A."/>
            <person name="Ferrarezi J.A."/>
            <person name="Labate C.A."/>
        </authorList>
    </citation>
    <scope>NUCLEOTIDE SEQUENCE</scope>
    <source>
        <strain evidence="2">MF-1</strain>
    </source>
</reference>
<dbReference type="EMBL" id="AVOT02004586">
    <property type="protein sequence ID" value="MBW0476781.1"/>
    <property type="molecule type" value="Genomic_DNA"/>
</dbReference>
<feature type="compositionally biased region" description="Pro residues" evidence="1">
    <location>
        <begin position="38"/>
        <end position="48"/>
    </location>
</feature>
<protein>
    <submittedName>
        <fullName evidence="2">Uncharacterized protein</fullName>
    </submittedName>
</protein>